<keyword evidence="3" id="KW-1185">Reference proteome</keyword>
<feature type="transmembrane region" description="Helical" evidence="1">
    <location>
        <begin position="361"/>
        <end position="385"/>
    </location>
</feature>
<dbReference type="EMBL" id="JAHZST010000010">
    <property type="protein sequence ID" value="MBW8184907.1"/>
    <property type="molecule type" value="Genomic_DNA"/>
</dbReference>
<evidence type="ECO:0000256" key="1">
    <source>
        <dbReference type="SAM" id="Phobius"/>
    </source>
</evidence>
<dbReference type="RefSeq" id="WP_220110379.1">
    <property type="nucleotide sequence ID" value="NZ_JAHZST010000010.1"/>
</dbReference>
<evidence type="ECO:0000313" key="2">
    <source>
        <dbReference type="EMBL" id="MBW8184907.1"/>
    </source>
</evidence>
<comment type="caution">
    <text evidence="2">The sequence shown here is derived from an EMBL/GenBank/DDBJ whole genome shotgun (WGS) entry which is preliminary data.</text>
</comment>
<gene>
    <name evidence="2" type="ORF">K0625_14695</name>
</gene>
<dbReference type="NCBIfam" id="TIGR00843">
    <property type="entry name" value="benE"/>
    <property type="match status" value="1"/>
</dbReference>
<keyword evidence="1" id="KW-0812">Transmembrane</keyword>
<name>A0ABS7E5F0_9GAMM</name>
<sequence>MKNVSLILNRINAGFLAFLVGFTSSVALIYQAAVNLGADLTMVSSWIFALGIGMGLTSIGLSLYYRVPILIAWSTPGAALLITSTQGFSINQAIAAFIFCACLITLSGLTGWFEKLMNRIPQQIASAMLAGILLTFGIDVFNLMGQSLYLVLAMLLVYLISKQAIPRFAMLAILLSGGLIAWQQGGLITPKLDWTISKLIYIEAEWSFAALLNIGLPLFIVTMATQNIPGIAILKSQQYFPSTSTLMTVTGFMNIVIAPFGGFAINLAAITAAICMSPEADPNPNKRYWAAVSAGVFYLLMGVMALSLMTLFQSMPQALILALAGIALFSTIGSSLQQAFIDTQYKEASLMTFLVTASDFTLWNIGSALWGVVAGVITLLVPYLISQIKCNTNQGEDSQQ</sequence>
<dbReference type="Pfam" id="PF03594">
    <property type="entry name" value="BenE"/>
    <property type="match status" value="1"/>
</dbReference>
<organism evidence="2 3">
    <name type="scientific">Shewanella nanhaiensis</name>
    <dbReference type="NCBI Taxonomy" id="2864872"/>
    <lineage>
        <taxon>Bacteria</taxon>
        <taxon>Pseudomonadati</taxon>
        <taxon>Pseudomonadota</taxon>
        <taxon>Gammaproteobacteria</taxon>
        <taxon>Alteromonadales</taxon>
        <taxon>Shewanellaceae</taxon>
        <taxon>Shewanella</taxon>
    </lineage>
</organism>
<dbReference type="PANTHER" id="PTHR30199:SF0">
    <property type="entry name" value="INNER MEMBRANE PROTEIN YDCO"/>
    <property type="match status" value="1"/>
</dbReference>
<proteinExistence type="predicted"/>
<feature type="transmembrane region" description="Helical" evidence="1">
    <location>
        <begin position="319"/>
        <end position="341"/>
    </location>
</feature>
<accession>A0ABS7E5F0</accession>
<reference evidence="2 3" key="1">
    <citation type="submission" date="2021-07" db="EMBL/GenBank/DDBJ databases">
        <title>Shewanella sp. nov, isolated from SCS.</title>
        <authorList>
            <person name="Cao W.R."/>
        </authorList>
    </citation>
    <scope>NUCLEOTIDE SEQUENCE [LARGE SCALE GENOMIC DNA]</scope>
    <source>
        <strain evidence="2 3">NR704-98</strain>
    </source>
</reference>
<feature type="transmembrane region" description="Helical" evidence="1">
    <location>
        <begin position="94"/>
        <end position="113"/>
    </location>
</feature>
<feature type="transmembrane region" description="Helical" evidence="1">
    <location>
        <begin position="246"/>
        <end position="268"/>
    </location>
</feature>
<feature type="transmembrane region" description="Helical" evidence="1">
    <location>
        <begin position="45"/>
        <end position="65"/>
    </location>
</feature>
<dbReference type="PANTHER" id="PTHR30199">
    <property type="entry name" value="MFS FAMILY TRANSPORTER, PREDICTED SUBSTRATE BENZOATE"/>
    <property type="match status" value="1"/>
</dbReference>
<keyword evidence="1" id="KW-0472">Membrane</keyword>
<feature type="transmembrane region" description="Helical" evidence="1">
    <location>
        <begin position="144"/>
        <end position="161"/>
    </location>
</feature>
<protein>
    <submittedName>
        <fullName evidence="2">Benzoate/H(+) symporter BenE family transporter</fullName>
    </submittedName>
</protein>
<feature type="transmembrane region" description="Helical" evidence="1">
    <location>
        <begin position="168"/>
        <end position="186"/>
    </location>
</feature>
<evidence type="ECO:0000313" key="3">
    <source>
        <dbReference type="Proteomes" id="UP001195963"/>
    </source>
</evidence>
<feature type="transmembrane region" description="Helical" evidence="1">
    <location>
        <begin position="12"/>
        <end position="33"/>
    </location>
</feature>
<feature type="transmembrane region" description="Helical" evidence="1">
    <location>
        <begin position="288"/>
        <end position="312"/>
    </location>
</feature>
<keyword evidence="1" id="KW-1133">Transmembrane helix</keyword>
<dbReference type="Proteomes" id="UP001195963">
    <property type="component" value="Unassembled WGS sequence"/>
</dbReference>
<dbReference type="InterPro" id="IPR004711">
    <property type="entry name" value="Benzoate_Transporter"/>
</dbReference>
<feature type="transmembrane region" description="Helical" evidence="1">
    <location>
        <begin position="206"/>
        <end position="225"/>
    </location>
</feature>